<reference evidence="1 2" key="1">
    <citation type="submission" date="2023-02" db="EMBL/GenBank/DDBJ databases">
        <title>Genome sequence of Mucilaginibacter jinjuensis strain KACC 16571.</title>
        <authorList>
            <person name="Kim S."/>
            <person name="Heo J."/>
            <person name="Kwon S.-W."/>
        </authorList>
    </citation>
    <scope>NUCLEOTIDE SEQUENCE [LARGE SCALE GENOMIC DNA]</scope>
    <source>
        <strain evidence="1 2">KACC 16571</strain>
    </source>
</reference>
<evidence type="ECO:0000313" key="1">
    <source>
        <dbReference type="EMBL" id="WCT13864.1"/>
    </source>
</evidence>
<name>A0ABY7TC98_9SPHI</name>
<evidence type="ECO:0000313" key="2">
    <source>
        <dbReference type="Proteomes" id="UP001216139"/>
    </source>
</evidence>
<dbReference type="RefSeq" id="WP_273632168.1">
    <property type="nucleotide sequence ID" value="NZ_CP117167.1"/>
</dbReference>
<proteinExistence type="predicted"/>
<gene>
    <name evidence="1" type="ORF">PQO05_07955</name>
</gene>
<keyword evidence="2" id="KW-1185">Reference proteome</keyword>
<sequence>MLRKICLSTLFIAFLSIPFIGFSKGGADRTALRIILIRHGEKPADGDNLSCAGFNRSVKLPAVLKAKFGIPDYIYVPAPSTGKHTSNCRMLQTILPFAIKNNLSINTAYTVDATDLLAKKIRKQTGTIFVVWEHKQLGDIIELLGLKSLPAKWSADDYDSIYIITYPKNKAVLTVDKEGITPEADCGF</sequence>
<accession>A0ABY7TC98</accession>
<organism evidence="1 2">
    <name type="scientific">Mucilaginibacter jinjuensis</name>
    <dbReference type="NCBI Taxonomy" id="1176721"/>
    <lineage>
        <taxon>Bacteria</taxon>
        <taxon>Pseudomonadati</taxon>
        <taxon>Bacteroidota</taxon>
        <taxon>Sphingobacteriia</taxon>
        <taxon>Sphingobacteriales</taxon>
        <taxon>Sphingobacteriaceae</taxon>
        <taxon>Mucilaginibacter</taxon>
    </lineage>
</organism>
<dbReference type="EMBL" id="CP117167">
    <property type="protein sequence ID" value="WCT13864.1"/>
    <property type="molecule type" value="Genomic_DNA"/>
</dbReference>
<protein>
    <submittedName>
        <fullName evidence="1">Histidine phosphatase family protein</fullName>
    </submittedName>
</protein>
<dbReference type="Proteomes" id="UP001216139">
    <property type="component" value="Chromosome"/>
</dbReference>